<organism evidence="2 3">
    <name type="scientific">Jeotgalibacillus malaysiensis</name>
    <dbReference type="NCBI Taxonomy" id="1508404"/>
    <lineage>
        <taxon>Bacteria</taxon>
        <taxon>Bacillati</taxon>
        <taxon>Bacillota</taxon>
        <taxon>Bacilli</taxon>
        <taxon>Bacillales</taxon>
        <taxon>Caryophanaceae</taxon>
        <taxon>Jeotgalibacillus</taxon>
    </lineage>
</organism>
<evidence type="ECO:0000259" key="1">
    <source>
        <dbReference type="Pfam" id="PF12728"/>
    </source>
</evidence>
<dbReference type="GO" id="GO:0003677">
    <property type="term" value="F:DNA binding"/>
    <property type="evidence" value="ECO:0007669"/>
    <property type="project" value="InterPro"/>
</dbReference>
<keyword evidence="3" id="KW-1185">Reference proteome</keyword>
<dbReference type="InterPro" id="IPR010093">
    <property type="entry name" value="SinI_DNA-bd"/>
</dbReference>
<dbReference type="OrthoDB" id="2166477at2"/>
<dbReference type="InterPro" id="IPR041657">
    <property type="entry name" value="HTH_17"/>
</dbReference>
<gene>
    <name evidence="2" type="ORF">JMA_33540</name>
</gene>
<accession>A0A0B5ARG0</accession>
<dbReference type="BioCyc" id="JESP1508404:G14D9-12635-MONOMER"/>
<dbReference type="Pfam" id="PF12728">
    <property type="entry name" value="HTH_17"/>
    <property type="match status" value="1"/>
</dbReference>
<sequence>MYLTTKELAAYLDMSEQFIIQLIYENKIKAVHDGQQYLINKEQFNQHLKQVEKVKELIEEWKNEPIPESYDVKDED</sequence>
<dbReference type="EMBL" id="CP009416">
    <property type="protein sequence ID" value="AJD92671.1"/>
    <property type="molecule type" value="Genomic_DNA"/>
</dbReference>
<reference evidence="2 3" key="1">
    <citation type="submission" date="2014-08" db="EMBL/GenBank/DDBJ databases">
        <title>Complete genome of a marine bacteria Jeotgalibacillus malaysiensis.</title>
        <authorList>
            <person name="Yaakop A.S."/>
            <person name="Chan K.-G."/>
            <person name="Goh K.M."/>
        </authorList>
    </citation>
    <scope>NUCLEOTIDE SEQUENCE [LARGE SCALE GENOMIC DNA]</scope>
    <source>
        <strain evidence="2 3">D5</strain>
    </source>
</reference>
<dbReference type="Proteomes" id="UP000031449">
    <property type="component" value="Chromosome"/>
</dbReference>
<dbReference type="KEGG" id="jeo:JMA_33540"/>
<proteinExistence type="predicted"/>
<dbReference type="STRING" id="1508404.JMA_33540"/>
<feature type="domain" description="Helix-turn-helix" evidence="1">
    <location>
        <begin position="2"/>
        <end position="50"/>
    </location>
</feature>
<dbReference type="HOGENOM" id="CLU_177529_0_0_9"/>
<evidence type="ECO:0000313" key="2">
    <source>
        <dbReference type="EMBL" id="AJD92671.1"/>
    </source>
</evidence>
<name>A0A0B5ARG0_9BACL</name>
<dbReference type="NCBIfam" id="TIGR01764">
    <property type="entry name" value="excise"/>
    <property type="match status" value="1"/>
</dbReference>
<protein>
    <recommendedName>
        <fullName evidence="1">Helix-turn-helix domain-containing protein</fullName>
    </recommendedName>
</protein>
<dbReference type="AlphaFoldDB" id="A0A0B5ARG0"/>
<evidence type="ECO:0000313" key="3">
    <source>
        <dbReference type="Proteomes" id="UP000031449"/>
    </source>
</evidence>